<feature type="region of interest" description="Disordered" evidence="1">
    <location>
        <begin position="1"/>
        <end position="47"/>
    </location>
</feature>
<evidence type="ECO:0000259" key="2">
    <source>
        <dbReference type="PROSITE" id="PS50217"/>
    </source>
</evidence>
<keyword evidence="4" id="KW-1185">Reference proteome</keyword>
<feature type="compositionally biased region" description="Polar residues" evidence="1">
    <location>
        <begin position="418"/>
        <end position="448"/>
    </location>
</feature>
<protein>
    <recommendedName>
        <fullName evidence="2">BZIP domain-containing protein</fullName>
    </recommendedName>
</protein>
<evidence type="ECO:0000313" key="4">
    <source>
        <dbReference type="Proteomes" id="UP000007014"/>
    </source>
</evidence>
<dbReference type="PROSITE" id="PS00036">
    <property type="entry name" value="BZIP_BASIC"/>
    <property type="match status" value="1"/>
</dbReference>
<reference evidence="3 4" key="2">
    <citation type="journal article" date="2007" name="BMC Biol.">
        <title>A 100%-complete sequence reveals unusually simple genomic features in the hot-spring red alga Cyanidioschyzon merolae.</title>
        <authorList>
            <person name="Nozaki H."/>
            <person name="Takano H."/>
            <person name="Misumi O."/>
            <person name="Terasawa K."/>
            <person name="Matsuzaki M."/>
            <person name="Maruyama S."/>
            <person name="Nishida K."/>
            <person name="Yagisawa F."/>
            <person name="Yoshida Y."/>
            <person name="Fujiwara T."/>
            <person name="Takio S."/>
            <person name="Tamura K."/>
            <person name="Chung S.J."/>
            <person name="Nakamura S."/>
            <person name="Kuroiwa H."/>
            <person name="Tanaka K."/>
            <person name="Sato N."/>
            <person name="Kuroiwa T."/>
        </authorList>
    </citation>
    <scope>NUCLEOTIDE SEQUENCE [LARGE SCALE GENOMIC DNA]</scope>
    <source>
        <strain evidence="3 4">10D</strain>
    </source>
</reference>
<sequence>MEGDLHAASQEVSVTGARPPTSRRQRAPTASEPGSTPPEHHTASQSNVRAYRETLTPLPLGQLNSSSFQPGSGMGAAKHAASAAGFSAPNVGRSPHGVGTVNGTIDRGLYAGATPTLNMYGGGYVGSGGMLLSPTLLVAAAAAAARSTSSSPHRSMVDSSSPTLILAANHKNNMNRISTGISPHTNAYHLGANIPPQSGDGSAVAGSAPVPESSNSTPFWIDDTNFDANGYIYASMSNPYGYGGGDSATVPGAGPYSGVSISPLPGFSIGSPYRSLVPGTPHATMMWPAQHPTGTSVIQTSADLERDPRDTGTKQRMDRGLLPPCPSPDRKLISAWNRAQRREKMERERAQKRSLEQMRARKGSASSTSQREYERVSDTSPKTACAFPSEPFEDSSGDTCEQPSVRIASEHSREDHSSAATSSAIQRHQSSWVPSQPSIRADQSNSHETSGRAPSTRETRAQRNREAARRSRLKVKRLIADLEERNAAYAHLLRERENEIERLRRENATLQEQVAQCTAIRDVAGEASAEAPPSIPKHVLDPPVITRGTSKATTRSDDSPSRLVSSEHEHLSALASVARDAQGAPPGTVNRSTSSGDVSAFAQLQEPASVL</sequence>
<dbReference type="PROSITE" id="PS50217">
    <property type="entry name" value="BZIP"/>
    <property type="match status" value="1"/>
</dbReference>
<feature type="compositionally biased region" description="Polar residues" evidence="1">
    <location>
        <begin position="292"/>
        <end position="302"/>
    </location>
</feature>
<dbReference type="KEGG" id="cme:CYME_CML282C"/>
<dbReference type="RefSeq" id="XP_005536898.1">
    <property type="nucleotide sequence ID" value="XM_005536841.1"/>
</dbReference>
<dbReference type="Gene3D" id="1.20.5.170">
    <property type="match status" value="1"/>
</dbReference>
<dbReference type="Gramene" id="CML282CT">
    <property type="protein sequence ID" value="CML282CT"/>
    <property type="gene ID" value="CML282C"/>
</dbReference>
<dbReference type="AlphaFoldDB" id="M1VDK7"/>
<dbReference type="Proteomes" id="UP000007014">
    <property type="component" value="Chromosome 12"/>
</dbReference>
<feature type="compositionally biased region" description="Basic and acidic residues" evidence="1">
    <location>
        <begin position="554"/>
        <end position="571"/>
    </location>
</feature>
<feature type="region of interest" description="Disordered" evidence="1">
    <location>
        <begin position="526"/>
        <end position="611"/>
    </location>
</feature>
<reference evidence="3 4" key="1">
    <citation type="journal article" date="2004" name="Nature">
        <title>Genome sequence of the ultrasmall unicellular red alga Cyanidioschyzon merolae 10D.</title>
        <authorList>
            <person name="Matsuzaki M."/>
            <person name="Misumi O."/>
            <person name="Shin-i T."/>
            <person name="Maruyama S."/>
            <person name="Takahara M."/>
            <person name="Miyagishima S."/>
            <person name="Mori T."/>
            <person name="Nishida K."/>
            <person name="Yagisawa F."/>
            <person name="Nishida K."/>
            <person name="Yoshida Y."/>
            <person name="Nishimura Y."/>
            <person name="Nakao S."/>
            <person name="Kobayashi T."/>
            <person name="Momoyama Y."/>
            <person name="Higashiyama T."/>
            <person name="Minoda A."/>
            <person name="Sano M."/>
            <person name="Nomoto H."/>
            <person name="Oishi K."/>
            <person name="Hayashi H."/>
            <person name="Ohta F."/>
            <person name="Nishizaka S."/>
            <person name="Haga S."/>
            <person name="Miura S."/>
            <person name="Morishita T."/>
            <person name="Kabeya Y."/>
            <person name="Terasawa K."/>
            <person name="Suzuki Y."/>
            <person name="Ishii Y."/>
            <person name="Asakawa S."/>
            <person name="Takano H."/>
            <person name="Ohta N."/>
            <person name="Kuroiwa H."/>
            <person name="Tanaka K."/>
            <person name="Shimizu N."/>
            <person name="Sugano S."/>
            <person name="Sato N."/>
            <person name="Nozaki H."/>
            <person name="Ogasawara N."/>
            <person name="Kohara Y."/>
            <person name="Kuroiwa T."/>
        </authorList>
    </citation>
    <scope>NUCLEOTIDE SEQUENCE [LARGE SCALE GENOMIC DNA]</scope>
    <source>
        <strain evidence="3 4">10D</strain>
    </source>
</reference>
<dbReference type="GeneID" id="16994705"/>
<dbReference type="HOGENOM" id="CLU_447171_0_0_1"/>
<name>M1VDK7_CYAM1</name>
<evidence type="ECO:0000256" key="1">
    <source>
        <dbReference type="SAM" id="MobiDB-lite"/>
    </source>
</evidence>
<feature type="compositionally biased region" description="Basic and acidic residues" evidence="1">
    <location>
        <begin position="408"/>
        <end position="417"/>
    </location>
</feature>
<dbReference type="OrthoDB" id="10565197at2759"/>
<organism evidence="3 4">
    <name type="scientific">Cyanidioschyzon merolae (strain NIES-3377 / 10D)</name>
    <name type="common">Unicellular red alga</name>
    <dbReference type="NCBI Taxonomy" id="280699"/>
    <lineage>
        <taxon>Eukaryota</taxon>
        <taxon>Rhodophyta</taxon>
        <taxon>Bangiophyceae</taxon>
        <taxon>Cyanidiales</taxon>
        <taxon>Cyanidiaceae</taxon>
        <taxon>Cyanidioschyzon</taxon>
    </lineage>
</organism>
<feature type="compositionally biased region" description="Basic and acidic residues" evidence="1">
    <location>
        <begin position="455"/>
        <end position="469"/>
    </location>
</feature>
<gene>
    <name evidence="3" type="ORF">CYME_CML282C</name>
</gene>
<accession>M1VDK7</accession>
<feature type="compositionally biased region" description="Basic and acidic residues" evidence="1">
    <location>
        <begin position="303"/>
        <end position="319"/>
    </location>
</feature>
<dbReference type="InterPro" id="IPR004827">
    <property type="entry name" value="bZIP"/>
</dbReference>
<dbReference type="OMA" id="NANNQFS"/>
<proteinExistence type="predicted"/>
<dbReference type="GO" id="GO:0003700">
    <property type="term" value="F:DNA-binding transcription factor activity"/>
    <property type="evidence" value="ECO:0007669"/>
    <property type="project" value="InterPro"/>
</dbReference>
<feature type="compositionally biased region" description="Basic and acidic residues" evidence="1">
    <location>
        <begin position="340"/>
        <end position="359"/>
    </location>
</feature>
<dbReference type="CDD" id="cd14686">
    <property type="entry name" value="bZIP"/>
    <property type="match status" value="1"/>
</dbReference>
<feature type="domain" description="BZIP" evidence="2">
    <location>
        <begin position="454"/>
        <end position="517"/>
    </location>
</feature>
<dbReference type="EMBL" id="AP006494">
    <property type="protein sequence ID" value="BAM80862.1"/>
    <property type="molecule type" value="Genomic_DNA"/>
</dbReference>
<evidence type="ECO:0000313" key="3">
    <source>
        <dbReference type="EMBL" id="BAM80862.1"/>
    </source>
</evidence>
<feature type="region of interest" description="Disordered" evidence="1">
    <location>
        <begin position="285"/>
        <end position="471"/>
    </location>
</feature>